<keyword evidence="1" id="KW-0472">Membrane</keyword>
<name>A0AAE3LTU7_9RHOB</name>
<feature type="transmembrane region" description="Helical" evidence="1">
    <location>
        <begin position="333"/>
        <end position="351"/>
    </location>
</feature>
<keyword evidence="1" id="KW-1133">Transmembrane helix</keyword>
<organism evidence="2 3">
    <name type="scientific">Halocynthiibacter halioticoli</name>
    <dbReference type="NCBI Taxonomy" id="2986804"/>
    <lineage>
        <taxon>Bacteria</taxon>
        <taxon>Pseudomonadati</taxon>
        <taxon>Pseudomonadota</taxon>
        <taxon>Alphaproteobacteria</taxon>
        <taxon>Rhodobacterales</taxon>
        <taxon>Paracoccaceae</taxon>
        <taxon>Halocynthiibacter</taxon>
    </lineage>
</organism>
<evidence type="ECO:0000313" key="3">
    <source>
        <dbReference type="Proteomes" id="UP001208041"/>
    </source>
</evidence>
<keyword evidence="1" id="KW-0812">Transmembrane</keyword>
<protein>
    <submittedName>
        <fullName evidence="2">Uncharacterized protein</fullName>
    </submittedName>
</protein>
<feature type="transmembrane region" description="Helical" evidence="1">
    <location>
        <begin position="255"/>
        <end position="275"/>
    </location>
</feature>
<feature type="transmembrane region" description="Helical" evidence="1">
    <location>
        <begin position="18"/>
        <end position="46"/>
    </location>
</feature>
<proteinExistence type="predicted"/>
<dbReference type="AlphaFoldDB" id="A0AAE3LTU7"/>
<keyword evidence="3" id="KW-1185">Reference proteome</keyword>
<feature type="transmembrane region" description="Helical" evidence="1">
    <location>
        <begin position="172"/>
        <end position="196"/>
    </location>
</feature>
<evidence type="ECO:0000256" key="1">
    <source>
        <dbReference type="SAM" id="Phobius"/>
    </source>
</evidence>
<feature type="transmembrane region" description="Helical" evidence="1">
    <location>
        <begin position="144"/>
        <end position="160"/>
    </location>
</feature>
<feature type="transmembrane region" description="Helical" evidence="1">
    <location>
        <begin position="91"/>
        <end position="110"/>
    </location>
</feature>
<comment type="caution">
    <text evidence="2">The sequence shown here is derived from an EMBL/GenBank/DDBJ whole genome shotgun (WGS) entry which is preliminary data.</text>
</comment>
<feature type="transmembrane region" description="Helical" evidence="1">
    <location>
        <begin position="216"/>
        <end position="234"/>
    </location>
</feature>
<dbReference type="RefSeq" id="WP_263954742.1">
    <property type="nucleotide sequence ID" value="NZ_JAOYFC010000004.1"/>
</dbReference>
<feature type="transmembrane region" description="Helical" evidence="1">
    <location>
        <begin position="122"/>
        <end position="138"/>
    </location>
</feature>
<sequence>MFVHNDEIFCFPHMTRDLFFPICVIMLGVFLLSGTMLSHDISWYLISTRWWLDGLPIYEEIFELNPPLAFYLTAIPVWISGVSGLSEIAVYKAFVFALISVSLLTTWSLFRNSPTITPLSRRIFLGVAAVGLVLLPIGDFGQRDHLFTIFFLPFLVMSLLENPPSKAQRAGIAIWAVLGVALKHYFLLLPLIILIYKVLSARSLRPTLRIEFVLPAALLVAYVIASYILHPAYFDSVIPRTLQLYGAFDTPFSDMLVRSNTLIAVLAFALVLMALTPQRNHATALVILVGASAIAAYLFQSKGWNYQRIPANFYVVLAVTWAATGLAHARQHWWPMLSATLAIGVLLVPALRAGPYTNTFATNAAPYFICPPGQRSFQIFSSTVSSGFPLANLAQAEPANRAPTLWLFPGASYLLSQTENSIEQANYRAILNDAREMVLDDFFRTRPQVVIVDTSPDKAYFNGAAFDYLDYFQQVDKFSIAWNTYQHRGMVGTYDIYSRPGCEL</sequence>
<reference evidence="2" key="1">
    <citation type="submission" date="2022-10" db="EMBL/GenBank/DDBJ databases">
        <authorList>
            <person name="Yue Y."/>
        </authorList>
    </citation>
    <scope>NUCLEOTIDE SEQUENCE</scope>
    <source>
        <strain evidence="2">Z654</strain>
    </source>
</reference>
<gene>
    <name evidence="2" type="ORF">OH136_14615</name>
</gene>
<dbReference type="Proteomes" id="UP001208041">
    <property type="component" value="Unassembled WGS sequence"/>
</dbReference>
<accession>A0AAE3LTU7</accession>
<feature type="transmembrane region" description="Helical" evidence="1">
    <location>
        <begin position="311"/>
        <end position="327"/>
    </location>
</feature>
<feature type="transmembrane region" description="Helical" evidence="1">
    <location>
        <begin position="281"/>
        <end position="299"/>
    </location>
</feature>
<dbReference type="EMBL" id="JAOYFC010000004">
    <property type="protein sequence ID" value="MCV6825791.1"/>
    <property type="molecule type" value="Genomic_DNA"/>
</dbReference>
<evidence type="ECO:0000313" key="2">
    <source>
        <dbReference type="EMBL" id="MCV6825791.1"/>
    </source>
</evidence>